<dbReference type="GO" id="GO:0016491">
    <property type="term" value="F:oxidoreductase activity"/>
    <property type="evidence" value="ECO:0007669"/>
    <property type="project" value="UniProtKB-KW"/>
</dbReference>
<evidence type="ECO:0000256" key="3">
    <source>
        <dbReference type="ARBA" id="ARBA00023002"/>
    </source>
</evidence>
<reference evidence="5 6" key="1">
    <citation type="journal article" date="2014" name="PLoS Genet.">
        <title>Analysis of the Phlebiopsis gigantea genome, transcriptome and secretome provides insight into its pioneer colonization strategies of wood.</title>
        <authorList>
            <person name="Hori C."/>
            <person name="Ishida T."/>
            <person name="Igarashi K."/>
            <person name="Samejima M."/>
            <person name="Suzuki H."/>
            <person name="Master E."/>
            <person name="Ferreira P."/>
            <person name="Ruiz-Duenas F.J."/>
            <person name="Held B."/>
            <person name="Canessa P."/>
            <person name="Larrondo L.F."/>
            <person name="Schmoll M."/>
            <person name="Druzhinina I.S."/>
            <person name="Kubicek C.P."/>
            <person name="Gaskell J.A."/>
            <person name="Kersten P."/>
            <person name="St John F."/>
            <person name="Glasner J."/>
            <person name="Sabat G."/>
            <person name="Splinter BonDurant S."/>
            <person name="Syed K."/>
            <person name="Yadav J."/>
            <person name="Mgbeahuruike A.C."/>
            <person name="Kovalchuk A."/>
            <person name="Asiegbu F.O."/>
            <person name="Lackner G."/>
            <person name="Hoffmeister D."/>
            <person name="Rencoret J."/>
            <person name="Gutierrez A."/>
            <person name="Sun H."/>
            <person name="Lindquist E."/>
            <person name="Barry K."/>
            <person name="Riley R."/>
            <person name="Grigoriev I.V."/>
            <person name="Henrissat B."/>
            <person name="Kues U."/>
            <person name="Berka R.M."/>
            <person name="Martinez A.T."/>
            <person name="Covert S.F."/>
            <person name="Blanchette R.A."/>
            <person name="Cullen D."/>
        </authorList>
    </citation>
    <scope>NUCLEOTIDE SEQUENCE [LARGE SCALE GENOMIC DNA]</scope>
    <source>
        <strain evidence="5 6">11061_1 CR5-6</strain>
    </source>
</reference>
<feature type="domain" description="FAD/NAD(P)-binding" evidence="4">
    <location>
        <begin position="12"/>
        <end position="239"/>
    </location>
</feature>
<evidence type="ECO:0000256" key="2">
    <source>
        <dbReference type="ARBA" id="ARBA00022827"/>
    </source>
</evidence>
<keyword evidence="6" id="KW-1185">Reference proteome</keyword>
<dbReference type="PRINTS" id="PR00411">
    <property type="entry name" value="PNDRDTASEI"/>
</dbReference>
<dbReference type="Pfam" id="PF07992">
    <property type="entry name" value="Pyr_redox_2"/>
    <property type="match status" value="1"/>
</dbReference>
<keyword evidence="3" id="KW-0560">Oxidoreductase</keyword>
<dbReference type="Proteomes" id="UP000053257">
    <property type="component" value="Unassembled WGS sequence"/>
</dbReference>
<evidence type="ECO:0000313" key="5">
    <source>
        <dbReference type="EMBL" id="KIP06557.1"/>
    </source>
</evidence>
<keyword evidence="2" id="KW-0274">FAD</keyword>
<dbReference type="InterPro" id="IPR050346">
    <property type="entry name" value="FMO-like"/>
</dbReference>
<keyword evidence="1" id="KW-0285">Flavoprotein</keyword>
<organism evidence="5 6">
    <name type="scientific">Phlebiopsis gigantea (strain 11061_1 CR5-6)</name>
    <name type="common">White-rot fungus</name>
    <name type="synonym">Peniophora gigantea</name>
    <dbReference type="NCBI Taxonomy" id="745531"/>
    <lineage>
        <taxon>Eukaryota</taxon>
        <taxon>Fungi</taxon>
        <taxon>Dikarya</taxon>
        <taxon>Basidiomycota</taxon>
        <taxon>Agaricomycotina</taxon>
        <taxon>Agaricomycetes</taxon>
        <taxon>Polyporales</taxon>
        <taxon>Phanerochaetaceae</taxon>
        <taxon>Phlebiopsis</taxon>
    </lineage>
</organism>
<dbReference type="STRING" id="745531.A0A0C3S740"/>
<dbReference type="AlphaFoldDB" id="A0A0C3S740"/>
<gene>
    <name evidence="5" type="ORF">PHLGIDRAFT_128202</name>
</gene>
<evidence type="ECO:0000313" key="6">
    <source>
        <dbReference type="Proteomes" id="UP000053257"/>
    </source>
</evidence>
<accession>A0A0C3S740</accession>
<evidence type="ECO:0000259" key="4">
    <source>
        <dbReference type="Pfam" id="PF07992"/>
    </source>
</evidence>
<dbReference type="HOGENOM" id="CLU_035533_0_0_1"/>
<name>A0A0C3S740_PHLG1</name>
<protein>
    <recommendedName>
        <fullName evidence="4">FAD/NAD(P)-binding domain-containing protein</fullName>
    </recommendedName>
</protein>
<dbReference type="InterPro" id="IPR023753">
    <property type="entry name" value="FAD/NAD-binding_dom"/>
</dbReference>
<proteinExistence type="predicted"/>
<sequence>MATTFQPELNKTVCVIGSGAAGLITAHTLLRDGFTNVDVITRDSSAGGVWAAERVYPGLVINNVHGEFRFSHLPMPAPSQSKETGGRLSGDDMRKYMEAFADRYLKGRIRYNMDILRVSRHVPGKDGYNGSSKGWTIEVQDRKSESHFTLDYDKVVLCSGGCSEPHISTALSESAAKEAGFTGPVFHSAHLRKNMDELLSAVKPVTDSNPGRAIVVGGGRSAQDVAAFLANQGRRVTVVFEKADAVIASKTPVPEFIRKSRLMSILSPHEELNTAPERLLHGTWAGSKITHAIWQGLQNTSLNALDVPQNSPLRDPHSLFWSTNINDEGKSNPYRFHALVKAGKIRLIAPNRVEKFGADGRSVVLSDGVRVEADAVVVATGFKSSWGKMFDPTTLKQLGLERESPSSSTINYTEEAKHASLSGETLPHPATPNYKYPALIYRGIVPAYNILDHDFAINGAIMSANNGYTFEVGAHWIASYFRKDHFLDIPGSVGEAVIKTERHNAWLRQRYPGMHGSLSESSSGDITFFNWPQTTDALLNDMGLQTMRSGGNFLTWPFKTVTVKEIENLTEERDEKRITTPVW</sequence>
<dbReference type="Gene3D" id="3.50.50.60">
    <property type="entry name" value="FAD/NAD(P)-binding domain"/>
    <property type="match status" value="2"/>
</dbReference>
<dbReference type="SUPFAM" id="SSF51905">
    <property type="entry name" value="FAD/NAD(P)-binding domain"/>
    <property type="match status" value="3"/>
</dbReference>
<dbReference type="PANTHER" id="PTHR23023">
    <property type="entry name" value="DIMETHYLANILINE MONOOXYGENASE"/>
    <property type="match status" value="1"/>
</dbReference>
<dbReference type="InterPro" id="IPR036188">
    <property type="entry name" value="FAD/NAD-bd_sf"/>
</dbReference>
<dbReference type="OrthoDB" id="2915840at2759"/>
<dbReference type="EMBL" id="KN840515">
    <property type="protein sequence ID" value="KIP06557.1"/>
    <property type="molecule type" value="Genomic_DNA"/>
</dbReference>
<evidence type="ECO:0000256" key="1">
    <source>
        <dbReference type="ARBA" id="ARBA00022630"/>
    </source>
</evidence>